<feature type="region of interest" description="Disordered" evidence="12">
    <location>
        <begin position="306"/>
        <end position="325"/>
    </location>
</feature>
<keyword evidence="7 11" id="KW-0319">Glycerol metabolism</keyword>
<evidence type="ECO:0000256" key="6">
    <source>
        <dbReference type="ARBA" id="ARBA00022679"/>
    </source>
</evidence>
<dbReference type="GO" id="GO:0051701">
    <property type="term" value="P:biological process involved in interaction with host"/>
    <property type="evidence" value="ECO:0007669"/>
    <property type="project" value="TreeGrafter"/>
</dbReference>
<evidence type="ECO:0000256" key="9">
    <source>
        <dbReference type="ARBA" id="ARBA00023315"/>
    </source>
</evidence>
<dbReference type="GO" id="GO:0019432">
    <property type="term" value="P:triglyceride biosynthetic process"/>
    <property type="evidence" value="ECO:0007669"/>
    <property type="project" value="TreeGrafter"/>
</dbReference>
<dbReference type="SUPFAM" id="SSF52777">
    <property type="entry name" value="CoA-dependent acyltransferases"/>
    <property type="match status" value="1"/>
</dbReference>
<keyword evidence="6 11" id="KW-0808">Transferase</keyword>
<evidence type="ECO:0000313" key="16">
    <source>
        <dbReference type="Proteomes" id="UP001152755"/>
    </source>
</evidence>
<evidence type="ECO:0000256" key="7">
    <source>
        <dbReference type="ARBA" id="ARBA00022798"/>
    </source>
</evidence>
<dbReference type="RefSeq" id="WP_332518876.1">
    <property type="nucleotide sequence ID" value="NZ_JANRHA010000001.1"/>
</dbReference>
<dbReference type="EMBL" id="JANRHA010000001">
    <property type="protein sequence ID" value="MDG3013005.1"/>
    <property type="molecule type" value="Genomic_DNA"/>
</dbReference>
<dbReference type="Proteomes" id="UP001152755">
    <property type="component" value="Unassembled WGS sequence"/>
</dbReference>
<evidence type="ECO:0000256" key="12">
    <source>
        <dbReference type="SAM" id="MobiDB-lite"/>
    </source>
</evidence>
<evidence type="ECO:0000256" key="11">
    <source>
        <dbReference type="RuleBase" id="RU361241"/>
    </source>
</evidence>
<name>A0A9X4LVI9_9ACTN</name>
<protein>
    <recommendedName>
        <fullName evidence="4 11">Diacylglycerol O-acyltransferase</fullName>
        <ecNumber evidence="4 11">2.3.1.20</ecNumber>
    </recommendedName>
</protein>
<dbReference type="Pfam" id="PF06974">
    <property type="entry name" value="WS_DGAT_C"/>
    <property type="match status" value="1"/>
</dbReference>
<dbReference type="AlphaFoldDB" id="A0A9X4LVI9"/>
<keyword evidence="5 11" id="KW-0444">Lipid biosynthesis</keyword>
<comment type="pathway">
    <text evidence="1 11">Glycerolipid metabolism; triacylglycerol biosynthesis.</text>
</comment>
<keyword evidence="9 11" id="KW-0012">Acyltransferase</keyword>
<reference evidence="15" key="1">
    <citation type="submission" date="2022-08" db="EMBL/GenBank/DDBJ databases">
        <title>Genome analysis of Corynebacteriales strain.</title>
        <authorList>
            <person name="Lee S.D."/>
        </authorList>
    </citation>
    <scope>NUCLEOTIDE SEQUENCE</scope>
    <source>
        <strain evidence="15">D3-21</strain>
    </source>
</reference>
<accession>A0A9X4LVI9</accession>
<evidence type="ECO:0000256" key="3">
    <source>
        <dbReference type="ARBA" id="ARBA00009587"/>
    </source>
</evidence>
<comment type="similarity">
    <text evidence="3 11">Belongs to the long-chain O-acyltransferase family.</text>
</comment>
<evidence type="ECO:0000256" key="4">
    <source>
        <dbReference type="ARBA" id="ARBA00013244"/>
    </source>
</evidence>
<dbReference type="PANTHER" id="PTHR31650">
    <property type="entry name" value="O-ACYLTRANSFERASE (WSD1-LIKE) FAMILY PROTEIN"/>
    <property type="match status" value="1"/>
</dbReference>
<evidence type="ECO:0000313" key="15">
    <source>
        <dbReference type="EMBL" id="MDG3013005.1"/>
    </source>
</evidence>
<proteinExistence type="inferred from homology"/>
<dbReference type="GO" id="GO:0006071">
    <property type="term" value="P:glycerol metabolic process"/>
    <property type="evidence" value="ECO:0007669"/>
    <property type="project" value="UniProtKB-KW"/>
</dbReference>
<dbReference type="GO" id="GO:0004144">
    <property type="term" value="F:diacylglycerol O-acyltransferase activity"/>
    <property type="evidence" value="ECO:0007669"/>
    <property type="project" value="UniProtKB-EC"/>
</dbReference>
<dbReference type="InterPro" id="IPR045034">
    <property type="entry name" value="O-acyltransferase_WSD1-like"/>
</dbReference>
<dbReference type="InterPro" id="IPR004255">
    <property type="entry name" value="O-acyltransferase_WSD1_N"/>
</dbReference>
<comment type="pathway">
    <text evidence="2">Lipid metabolism.</text>
</comment>
<gene>
    <name evidence="15" type="ORF">NVS88_00335</name>
</gene>
<organism evidence="15 16">
    <name type="scientific">Speluncibacter jeojiensis</name>
    <dbReference type="NCBI Taxonomy" id="2710754"/>
    <lineage>
        <taxon>Bacteria</taxon>
        <taxon>Bacillati</taxon>
        <taxon>Actinomycetota</taxon>
        <taxon>Actinomycetes</taxon>
        <taxon>Mycobacteriales</taxon>
        <taxon>Speluncibacteraceae</taxon>
        <taxon>Speluncibacter</taxon>
    </lineage>
</organism>
<dbReference type="NCBIfam" id="TIGR02946">
    <property type="entry name" value="acyl_WS_DGAT"/>
    <property type="match status" value="1"/>
</dbReference>
<evidence type="ECO:0000256" key="5">
    <source>
        <dbReference type="ARBA" id="ARBA00022516"/>
    </source>
</evidence>
<comment type="caution">
    <text evidence="15">The sequence shown here is derived from an EMBL/GenBank/DDBJ whole genome shotgun (WGS) entry which is preliminary data.</text>
</comment>
<dbReference type="InterPro" id="IPR014292">
    <property type="entry name" value="Acyl_transf_WS/DGAT"/>
</dbReference>
<dbReference type="Pfam" id="PF03007">
    <property type="entry name" value="WS_DGAT_cat"/>
    <property type="match status" value="1"/>
</dbReference>
<keyword evidence="8 11" id="KW-0443">Lipid metabolism</keyword>
<comment type="catalytic activity">
    <reaction evidence="10 11">
        <text>an acyl-CoA + a 1,2-diacyl-sn-glycerol = a triacyl-sn-glycerol + CoA</text>
        <dbReference type="Rhea" id="RHEA:10868"/>
        <dbReference type="ChEBI" id="CHEBI:17815"/>
        <dbReference type="ChEBI" id="CHEBI:57287"/>
        <dbReference type="ChEBI" id="CHEBI:58342"/>
        <dbReference type="ChEBI" id="CHEBI:64615"/>
        <dbReference type="EC" id="2.3.1.20"/>
    </reaction>
</comment>
<dbReference type="InterPro" id="IPR009721">
    <property type="entry name" value="O-acyltransferase_WSD1_C"/>
</dbReference>
<evidence type="ECO:0000259" key="13">
    <source>
        <dbReference type="Pfam" id="PF03007"/>
    </source>
</evidence>
<dbReference type="GO" id="GO:0005886">
    <property type="term" value="C:plasma membrane"/>
    <property type="evidence" value="ECO:0007669"/>
    <property type="project" value="TreeGrafter"/>
</dbReference>
<evidence type="ECO:0000256" key="10">
    <source>
        <dbReference type="ARBA" id="ARBA00048109"/>
    </source>
</evidence>
<evidence type="ECO:0000256" key="1">
    <source>
        <dbReference type="ARBA" id="ARBA00004771"/>
    </source>
</evidence>
<evidence type="ECO:0000259" key="14">
    <source>
        <dbReference type="Pfam" id="PF06974"/>
    </source>
</evidence>
<evidence type="ECO:0000256" key="8">
    <source>
        <dbReference type="ARBA" id="ARBA00023098"/>
    </source>
</evidence>
<feature type="domain" description="O-acyltransferase WSD1 C-terminal" evidence="14">
    <location>
        <begin position="326"/>
        <end position="468"/>
    </location>
</feature>
<dbReference type="EC" id="2.3.1.20" evidence="4 11"/>
<dbReference type="GO" id="GO:0001666">
    <property type="term" value="P:response to hypoxia"/>
    <property type="evidence" value="ECO:0007669"/>
    <property type="project" value="TreeGrafter"/>
</dbReference>
<dbReference type="PANTHER" id="PTHR31650:SF1">
    <property type="entry name" value="WAX ESTER SYNTHASE_DIACYLGLYCEROL ACYLTRANSFERASE 4-RELATED"/>
    <property type="match status" value="1"/>
</dbReference>
<keyword evidence="16" id="KW-1185">Reference proteome</keyword>
<sequence length="473" mass="51294">MVSRLDGQDAAFYYLETAATPAHIGSLAIFETPKGGVDYEDLLALVDARLALVPRYRQKVREVARGLARPVWVDDLDFDLTYHVRRSALPKPGSTEQLTDLVARLSSRLLDRRRPLWEMYLIEGLEGGRFAIFTKSHQVLVDGVAGREIDQVVLDPTPTPRQLPDEMWMPRPEPGTSSLLLGAAAELVTSPGEGVELVRHAVGDVAGMLGRATKLVTGVASILRSATNSAPASPLNVQVSNSRRCAVATTRLADYRAIRARYRCSINDVILTVMTGALRNWLISRGEPVQASSTIRVLVPISVYSTEPGVPDEEQPPPESPARPEVSSVLVDLPVGELNPVVRLSQVAHAMGDEPGPVRQVAASSLVRLSGFAPPTMHAMSARVASTMSRRAFNLVITNAPGPHMPLYVAGAKMVEIYPVAPLLRNQALTVGLTSYDGKVFYGMNGDRDAMPDLDLFPELIRESVEELLDACG</sequence>
<dbReference type="GO" id="GO:0071731">
    <property type="term" value="P:response to nitric oxide"/>
    <property type="evidence" value="ECO:0007669"/>
    <property type="project" value="TreeGrafter"/>
</dbReference>
<feature type="domain" description="O-acyltransferase WSD1-like N-terminal" evidence="13">
    <location>
        <begin position="5"/>
        <end position="270"/>
    </location>
</feature>
<evidence type="ECO:0000256" key="2">
    <source>
        <dbReference type="ARBA" id="ARBA00005189"/>
    </source>
</evidence>